<keyword evidence="2" id="KW-1185">Reference proteome</keyword>
<evidence type="ECO:0000313" key="2">
    <source>
        <dbReference type="Proteomes" id="UP000821845"/>
    </source>
</evidence>
<gene>
    <name evidence="1" type="ORF">HPB50_010020</name>
</gene>
<sequence length="80" mass="9249">MWRYCFCNLREVAGHERILPVPPICQERCSRSWNVLHVMARKIGVRSIYDTHNNVALADGEQHGPEDLKEKASLVNNVYL</sequence>
<reference evidence="1" key="1">
    <citation type="submission" date="2020-05" db="EMBL/GenBank/DDBJ databases">
        <title>Large-scale comparative analyses of tick genomes elucidate their genetic diversity and vector capacities.</title>
        <authorList>
            <person name="Jia N."/>
            <person name="Wang J."/>
            <person name="Shi W."/>
            <person name="Du L."/>
            <person name="Sun Y."/>
            <person name="Zhan W."/>
            <person name="Jiang J."/>
            <person name="Wang Q."/>
            <person name="Zhang B."/>
            <person name="Ji P."/>
            <person name="Sakyi L.B."/>
            <person name="Cui X."/>
            <person name="Yuan T."/>
            <person name="Jiang B."/>
            <person name="Yang W."/>
            <person name="Lam T.T.-Y."/>
            <person name="Chang Q."/>
            <person name="Ding S."/>
            <person name="Wang X."/>
            <person name="Zhu J."/>
            <person name="Ruan X."/>
            <person name="Zhao L."/>
            <person name="Wei J."/>
            <person name="Que T."/>
            <person name="Du C."/>
            <person name="Cheng J."/>
            <person name="Dai P."/>
            <person name="Han X."/>
            <person name="Huang E."/>
            <person name="Gao Y."/>
            <person name="Liu J."/>
            <person name="Shao H."/>
            <person name="Ye R."/>
            <person name="Li L."/>
            <person name="Wei W."/>
            <person name="Wang X."/>
            <person name="Wang C."/>
            <person name="Yang T."/>
            <person name="Huo Q."/>
            <person name="Li W."/>
            <person name="Guo W."/>
            <person name="Chen H."/>
            <person name="Zhou L."/>
            <person name="Ni X."/>
            <person name="Tian J."/>
            <person name="Zhou Y."/>
            <person name="Sheng Y."/>
            <person name="Liu T."/>
            <person name="Pan Y."/>
            <person name="Xia L."/>
            <person name="Li J."/>
            <person name="Zhao F."/>
            <person name="Cao W."/>
        </authorList>
    </citation>
    <scope>NUCLEOTIDE SEQUENCE</scope>
    <source>
        <strain evidence="1">Hyas-2018</strain>
    </source>
</reference>
<protein>
    <submittedName>
        <fullName evidence="1">Uncharacterized protein</fullName>
    </submittedName>
</protein>
<comment type="caution">
    <text evidence="1">The sequence shown here is derived from an EMBL/GenBank/DDBJ whole genome shotgun (WGS) entry which is preliminary data.</text>
</comment>
<dbReference type="EMBL" id="CM023481">
    <property type="protein sequence ID" value="KAH6945810.1"/>
    <property type="molecule type" value="Genomic_DNA"/>
</dbReference>
<accession>A0ACB7TG77</accession>
<evidence type="ECO:0000313" key="1">
    <source>
        <dbReference type="EMBL" id="KAH6945810.1"/>
    </source>
</evidence>
<proteinExistence type="predicted"/>
<dbReference type="Proteomes" id="UP000821845">
    <property type="component" value="Chromosome 1"/>
</dbReference>
<organism evidence="1 2">
    <name type="scientific">Hyalomma asiaticum</name>
    <name type="common">Tick</name>
    <dbReference type="NCBI Taxonomy" id="266040"/>
    <lineage>
        <taxon>Eukaryota</taxon>
        <taxon>Metazoa</taxon>
        <taxon>Ecdysozoa</taxon>
        <taxon>Arthropoda</taxon>
        <taxon>Chelicerata</taxon>
        <taxon>Arachnida</taxon>
        <taxon>Acari</taxon>
        <taxon>Parasitiformes</taxon>
        <taxon>Ixodida</taxon>
        <taxon>Ixodoidea</taxon>
        <taxon>Ixodidae</taxon>
        <taxon>Hyalomminae</taxon>
        <taxon>Hyalomma</taxon>
    </lineage>
</organism>
<name>A0ACB7TG77_HYAAI</name>